<dbReference type="SUPFAM" id="SSF109998">
    <property type="entry name" value="Triger factor/SurA peptide-binding domain-like"/>
    <property type="match status" value="1"/>
</dbReference>
<dbReference type="RefSeq" id="WP_307478718.1">
    <property type="nucleotide sequence ID" value="NZ_JAUSUB010000033.1"/>
</dbReference>
<organism evidence="9 10">
    <name type="scientific">Cytobacillus purgationiresistens</name>
    <dbReference type="NCBI Taxonomy" id="863449"/>
    <lineage>
        <taxon>Bacteria</taxon>
        <taxon>Bacillati</taxon>
        <taxon>Bacillota</taxon>
        <taxon>Bacilli</taxon>
        <taxon>Bacillales</taxon>
        <taxon>Bacillaceae</taxon>
        <taxon>Cytobacillus</taxon>
    </lineage>
</organism>
<evidence type="ECO:0000256" key="2">
    <source>
        <dbReference type="ARBA" id="ARBA00013194"/>
    </source>
</evidence>
<dbReference type="EMBL" id="JAUSUB010000033">
    <property type="protein sequence ID" value="MDQ0273078.1"/>
    <property type="molecule type" value="Genomic_DNA"/>
</dbReference>
<dbReference type="Proteomes" id="UP001238088">
    <property type="component" value="Unassembled WGS sequence"/>
</dbReference>
<evidence type="ECO:0000256" key="1">
    <source>
        <dbReference type="ARBA" id="ARBA00000971"/>
    </source>
</evidence>
<dbReference type="InterPro" id="IPR050245">
    <property type="entry name" value="PrsA_foldase"/>
</dbReference>
<accession>A0ABU0ARM5</accession>
<evidence type="ECO:0000256" key="4">
    <source>
        <dbReference type="ARBA" id="ARBA00023110"/>
    </source>
</evidence>
<keyword evidence="3" id="KW-0732">Signal</keyword>
<dbReference type="SUPFAM" id="SSF54534">
    <property type="entry name" value="FKBP-like"/>
    <property type="match status" value="1"/>
</dbReference>
<dbReference type="PANTHER" id="PTHR47245">
    <property type="entry name" value="PEPTIDYLPROLYL ISOMERASE"/>
    <property type="match status" value="1"/>
</dbReference>
<feature type="domain" description="PpiC" evidence="8">
    <location>
        <begin position="151"/>
        <end position="242"/>
    </location>
</feature>
<dbReference type="Gene3D" id="1.10.4030.10">
    <property type="entry name" value="Porin chaperone SurA, peptide-binding domain"/>
    <property type="match status" value="1"/>
</dbReference>
<name>A0ABU0ARM5_9BACI</name>
<gene>
    <name evidence="9" type="ORF">J2S17_004996</name>
</gene>
<dbReference type="Gene3D" id="3.10.50.40">
    <property type="match status" value="1"/>
</dbReference>
<evidence type="ECO:0000256" key="3">
    <source>
        <dbReference type="ARBA" id="ARBA00022729"/>
    </source>
</evidence>
<evidence type="ECO:0000313" key="10">
    <source>
        <dbReference type="Proteomes" id="UP001238088"/>
    </source>
</evidence>
<keyword evidence="7" id="KW-1133">Transmembrane helix</keyword>
<comment type="catalytic activity">
    <reaction evidence="1">
        <text>[protein]-peptidylproline (omega=180) = [protein]-peptidylproline (omega=0)</text>
        <dbReference type="Rhea" id="RHEA:16237"/>
        <dbReference type="Rhea" id="RHEA-COMP:10747"/>
        <dbReference type="Rhea" id="RHEA-COMP:10748"/>
        <dbReference type="ChEBI" id="CHEBI:83833"/>
        <dbReference type="ChEBI" id="CHEBI:83834"/>
        <dbReference type="EC" id="5.2.1.8"/>
    </reaction>
</comment>
<dbReference type="PROSITE" id="PS50198">
    <property type="entry name" value="PPIC_PPIASE_2"/>
    <property type="match status" value="1"/>
</dbReference>
<dbReference type="Pfam" id="PF13145">
    <property type="entry name" value="Rotamase_2"/>
    <property type="match status" value="1"/>
</dbReference>
<evidence type="ECO:0000256" key="7">
    <source>
        <dbReference type="SAM" id="Phobius"/>
    </source>
</evidence>
<protein>
    <recommendedName>
        <fullName evidence="2">peptidylprolyl isomerase</fullName>
        <ecNumber evidence="2">5.2.1.8</ecNumber>
    </recommendedName>
</protein>
<dbReference type="GO" id="GO:0003755">
    <property type="term" value="F:peptidyl-prolyl cis-trans isomerase activity"/>
    <property type="evidence" value="ECO:0007669"/>
    <property type="project" value="UniProtKB-EC"/>
</dbReference>
<evidence type="ECO:0000313" key="9">
    <source>
        <dbReference type="EMBL" id="MDQ0273078.1"/>
    </source>
</evidence>
<dbReference type="PANTHER" id="PTHR47245:SF1">
    <property type="entry name" value="FOLDASE PROTEIN PRSA"/>
    <property type="match status" value="1"/>
</dbReference>
<dbReference type="InterPro" id="IPR027304">
    <property type="entry name" value="Trigger_fact/SurA_dom_sf"/>
</dbReference>
<keyword evidence="5 6" id="KW-0413">Isomerase</keyword>
<keyword evidence="10" id="KW-1185">Reference proteome</keyword>
<sequence length="290" mass="33323">MKRQHLWLVIAGLLLINFITVAFFLGKDDKGDKEVVATIGKEKITRQDWLNEMESRYGKEVLDEMVDQKVVAAAGNKYKVKISEKEIDRELKMMKTTYGTSASALSADEDKWREQIENSLILEELLTKDVNVPEEELNQYYEDHSSQFNLNDTYHISQIVVKTEKEAQQTEKELEQGSSFSALAMERSIDSFTAVQGGDLGYVNEENEQYSALIEEAKSLKAGKWSAPIQTEEGFAIVMLHEHVKGESYSFKEVKEQIRRQIAIEQMDIPVSTQPFKDEVEIKWFYDEAI</sequence>
<dbReference type="PROSITE" id="PS01096">
    <property type="entry name" value="PPIC_PPIASE_1"/>
    <property type="match status" value="1"/>
</dbReference>
<dbReference type="InterPro" id="IPR023058">
    <property type="entry name" value="PPIase_PpiC_CS"/>
</dbReference>
<keyword evidence="7" id="KW-0812">Transmembrane</keyword>
<evidence type="ECO:0000256" key="5">
    <source>
        <dbReference type="ARBA" id="ARBA00023235"/>
    </source>
</evidence>
<comment type="caution">
    <text evidence="9">The sequence shown here is derived from an EMBL/GenBank/DDBJ whole genome shotgun (WGS) entry which is preliminary data.</text>
</comment>
<proteinExistence type="predicted"/>
<reference evidence="9 10" key="1">
    <citation type="submission" date="2023-07" db="EMBL/GenBank/DDBJ databases">
        <title>Genomic Encyclopedia of Type Strains, Phase IV (KMG-IV): sequencing the most valuable type-strain genomes for metagenomic binning, comparative biology and taxonomic classification.</title>
        <authorList>
            <person name="Goeker M."/>
        </authorList>
    </citation>
    <scope>NUCLEOTIDE SEQUENCE [LARGE SCALE GENOMIC DNA]</scope>
    <source>
        <strain evidence="9 10">DSM 23494</strain>
    </source>
</reference>
<keyword evidence="4 6" id="KW-0697">Rotamase</keyword>
<evidence type="ECO:0000256" key="6">
    <source>
        <dbReference type="PROSITE-ProRule" id="PRU00278"/>
    </source>
</evidence>
<dbReference type="InterPro" id="IPR046357">
    <property type="entry name" value="PPIase_dom_sf"/>
</dbReference>
<dbReference type="EC" id="5.2.1.8" evidence="2"/>
<keyword evidence="7" id="KW-0472">Membrane</keyword>
<dbReference type="InterPro" id="IPR000297">
    <property type="entry name" value="PPIase_PpiC"/>
</dbReference>
<feature type="transmembrane region" description="Helical" evidence="7">
    <location>
        <begin position="6"/>
        <end position="25"/>
    </location>
</feature>
<evidence type="ECO:0000259" key="8">
    <source>
        <dbReference type="PROSITE" id="PS50198"/>
    </source>
</evidence>